<feature type="domain" description="ZSWIM1/3 RNaseH-like" evidence="1">
    <location>
        <begin position="21"/>
        <end position="92"/>
    </location>
</feature>
<evidence type="ECO:0000259" key="1">
    <source>
        <dbReference type="Pfam" id="PF21056"/>
    </source>
</evidence>
<reference evidence="2" key="2">
    <citation type="submission" date="2021-09" db="EMBL/GenBank/DDBJ databases">
        <authorList>
            <person name="Jia N."/>
            <person name="Wang J."/>
            <person name="Shi W."/>
            <person name="Du L."/>
            <person name="Sun Y."/>
            <person name="Zhan W."/>
            <person name="Jiang J."/>
            <person name="Wang Q."/>
            <person name="Zhang B."/>
            <person name="Ji P."/>
            <person name="Sakyi L.B."/>
            <person name="Cui X."/>
            <person name="Yuan T."/>
            <person name="Jiang B."/>
            <person name="Yang W."/>
            <person name="Lam T.T.-Y."/>
            <person name="Chang Q."/>
            <person name="Ding S."/>
            <person name="Wang X."/>
            <person name="Zhu J."/>
            <person name="Ruan X."/>
            <person name="Zhao L."/>
            <person name="Wei J."/>
            <person name="Que T."/>
            <person name="Du C."/>
            <person name="Cheng J."/>
            <person name="Dai P."/>
            <person name="Han X."/>
            <person name="Huang E."/>
            <person name="Gao Y."/>
            <person name="Liu J."/>
            <person name="Shao H."/>
            <person name="Ye R."/>
            <person name="Li L."/>
            <person name="Wei W."/>
            <person name="Wang X."/>
            <person name="Wang C."/>
            <person name="Huo Q."/>
            <person name="Li W."/>
            <person name="Guo W."/>
            <person name="Chen H."/>
            <person name="Chen S."/>
            <person name="Zhou L."/>
            <person name="Zhou L."/>
            <person name="Ni X."/>
            <person name="Tian J."/>
            <person name="Zhou Y."/>
            <person name="Sheng Y."/>
            <person name="Liu T."/>
            <person name="Pan Y."/>
            <person name="Xia L."/>
            <person name="Li J."/>
            <person name="Zhao F."/>
            <person name="Cao W."/>
        </authorList>
    </citation>
    <scope>NUCLEOTIDE SEQUENCE</scope>
    <source>
        <strain evidence="2">Rsan-2018</strain>
        <tissue evidence="2">Larvae</tissue>
    </source>
</reference>
<dbReference type="EMBL" id="JABSTV010001247">
    <property type="protein sequence ID" value="KAH7972353.1"/>
    <property type="molecule type" value="Genomic_DNA"/>
</dbReference>
<dbReference type="InterPro" id="IPR048324">
    <property type="entry name" value="ZSWIM1-3_RNaseH-like"/>
</dbReference>
<gene>
    <name evidence="2" type="ORF">HPB52_011186</name>
</gene>
<accession>A0A9D4QAZ1</accession>
<dbReference type="AlphaFoldDB" id="A0A9D4QAZ1"/>
<sequence>MQAEKVKGSTLDCIASSRARESGGTMDMLVDSDDALIGLFYQDREMKKAHENFPEIVFVNAIHKKNDKRMPLYVVLVEDSNGESEIVALLLCAVMLGWLVDSCSLEAALNGTRISERMLEVVPENVTSAILDGACSLAEIKPYFEDDAWLSVMAMVEIKKTRVELSKESCHPGSRMQDVHAPYHIGPGSHLTAHENTWCHSFMANYTPDLLARKKTSELFDKTIDEVFGAGAVTITPPIFGTPGEKGSLEFLRRRHFRLGEEIRTFGEPIRVLAIA</sequence>
<comment type="caution">
    <text evidence="2">The sequence shown here is derived from an EMBL/GenBank/DDBJ whole genome shotgun (WGS) entry which is preliminary data.</text>
</comment>
<dbReference type="Pfam" id="PF21056">
    <property type="entry name" value="ZSWIM1-3_RNaseH-like"/>
    <property type="match status" value="1"/>
</dbReference>
<protein>
    <recommendedName>
        <fullName evidence="1">ZSWIM1/3 RNaseH-like domain-containing protein</fullName>
    </recommendedName>
</protein>
<proteinExistence type="predicted"/>
<dbReference type="VEuPathDB" id="VectorBase:RSAN_046308"/>
<organism evidence="2 3">
    <name type="scientific">Rhipicephalus sanguineus</name>
    <name type="common">Brown dog tick</name>
    <name type="synonym">Ixodes sanguineus</name>
    <dbReference type="NCBI Taxonomy" id="34632"/>
    <lineage>
        <taxon>Eukaryota</taxon>
        <taxon>Metazoa</taxon>
        <taxon>Ecdysozoa</taxon>
        <taxon>Arthropoda</taxon>
        <taxon>Chelicerata</taxon>
        <taxon>Arachnida</taxon>
        <taxon>Acari</taxon>
        <taxon>Parasitiformes</taxon>
        <taxon>Ixodida</taxon>
        <taxon>Ixodoidea</taxon>
        <taxon>Ixodidae</taxon>
        <taxon>Rhipicephalinae</taxon>
        <taxon>Rhipicephalus</taxon>
        <taxon>Rhipicephalus</taxon>
    </lineage>
</organism>
<keyword evidence="3" id="KW-1185">Reference proteome</keyword>
<evidence type="ECO:0000313" key="3">
    <source>
        <dbReference type="Proteomes" id="UP000821837"/>
    </source>
</evidence>
<name>A0A9D4QAZ1_RHISA</name>
<reference evidence="2" key="1">
    <citation type="journal article" date="2020" name="Cell">
        <title>Large-Scale Comparative Analyses of Tick Genomes Elucidate Their Genetic Diversity and Vector Capacities.</title>
        <authorList>
            <consortium name="Tick Genome and Microbiome Consortium (TIGMIC)"/>
            <person name="Jia N."/>
            <person name="Wang J."/>
            <person name="Shi W."/>
            <person name="Du L."/>
            <person name="Sun Y."/>
            <person name="Zhan W."/>
            <person name="Jiang J.F."/>
            <person name="Wang Q."/>
            <person name="Zhang B."/>
            <person name="Ji P."/>
            <person name="Bell-Sakyi L."/>
            <person name="Cui X.M."/>
            <person name="Yuan T.T."/>
            <person name="Jiang B.G."/>
            <person name="Yang W.F."/>
            <person name="Lam T.T."/>
            <person name="Chang Q.C."/>
            <person name="Ding S.J."/>
            <person name="Wang X.J."/>
            <person name="Zhu J.G."/>
            <person name="Ruan X.D."/>
            <person name="Zhao L."/>
            <person name="Wei J.T."/>
            <person name="Ye R.Z."/>
            <person name="Que T.C."/>
            <person name="Du C.H."/>
            <person name="Zhou Y.H."/>
            <person name="Cheng J.X."/>
            <person name="Dai P.F."/>
            <person name="Guo W.B."/>
            <person name="Han X.H."/>
            <person name="Huang E.J."/>
            <person name="Li L.F."/>
            <person name="Wei W."/>
            <person name="Gao Y.C."/>
            <person name="Liu J.Z."/>
            <person name="Shao H.Z."/>
            <person name="Wang X."/>
            <person name="Wang C.C."/>
            <person name="Yang T.C."/>
            <person name="Huo Q.B."/>
            <person name="Li W."/>
            <person name="Chen H.Y."/>
            <person name="Chen S.E."/>
            <person name="Zhou L.G."/>
            <person name="Ni X.B."/>
            <person name="Tian J.H."/>
            <person name="Sheng Y."/>
            <person name="Liu T."/>
            <person name="Pan Y.S."/>
            <person name="Xia L.Y."/>
            <person name="Li J."/>
            <person name="Zhao F."/>
            <person name="Cao W.C."/>
        </authorList>
    </citation>
    <scope>NUCLEOTIDE SEQUENCE</scope>
    <source>
        <strain evidence="2">Rsan-2018</strain>
    </source>
</reference>
<dbReference type="Proteomes" id="UP000821837">
    <property type="component" value="Chromosome 11"/>
</dbReference>
<evidence type="ECO:0000313" key="2">
    <source>
        <dbReference type="EMBL" id="KAH7972353.1"/>
    </source>
</evidence>